<dbReference type="AlphaFoldDB" id="A0A1I5ZGG8"/>
<evidence type="ECO:0000259" key="3">
    <source>
        <dbReference type="Pfam" id="PF03446"/>
    </source>
</evidence>
<feature type="domain" description="6-phosphogluconate dehydrogenase NADP-binding" evidence="3">
    <location>
        <begin position="9"/>
        <end position="159"/>
    </location>
</feature>
<dbReference type="GO" id="GO:0016491">
    <property type="term" value="F:oxidoreductase activity"/>
    <property type="evidence" value="ECO:0007669"/>
    <property type="project" value="UniProtKB-KW"/>
</dbReference>
<keyword evidence="2" id="KW-0560">Oxidoreductase</keyword>
<comment type="similarity">
    <text evidence="1">Belongs to the HIBADH-related family.</text>
</comment>
<dbReference type="InterPro" id="IPR013328">
    <property type="entry name" value="6PGD_dom2"/>
</dbReference>
<dbReference type="OrthoDB" id="9135493at2"/>
<evidence type="ECO:0000313" key="6">
    <source>
        <dbReference type="Proteomes" id="UP000198727"/>
    </source>
</evidence>
<dbReference type="Pfam" id="PF03446">
    <property type="entry name" value="NAD_binding_2"/>
    <property type="match status" value="1"/>
</dbReference>
<dbReference type="Proteomes" id="UP000198727">
    <property type="component" value="Unassembled WGS sequence"/>
</dbReference>
<dbReference type="SUPFAM" id="SSF51735">
    <property type="entry name" value="NAD(P)-binding Rossmann-fold domains"/>
    <property type="match status" value="1"/>
</dbReference>
<proteinExistence type="inferred from homology"/>
<dbReference type="InterPro" id="IPR015815">
    <property type="entry name" value="HIBADH-related"/>
</dbReference>
<dbReference type="PANTHER" id="PTHR43580:SF2">
    <property type="entry name" value="CYTOKINE-LIKE NUCLEAR FACTOR N-PAC"/>
    <property type="match status" value="1"/>
</dbReference>
<dbReference type="InterPro" id="IPR051265">
    <property type="entry name" value="HIBADH-related_NP60_sf"/>
</dbReference>
<dbReference type="InterPro" id="IPR006115">
    <property type="entry name" value="6PGDH_NADP-bd"/>
</dbReference>
<gene>
    <name evidence="5" type="ORF">SAMN05421810_109148</name>
</gene>
<dbReference type="Gene3D" id="3.40.50.720">
    <property type="entry name" value="NAD(P)-binding Rossmann-like Domain"/>
    <property type="match status" value="1"/>
</dbReference>
<feature type="domain" description="NADPH-dependent reductive aminase-like C-terminal" evidence="4">
    <location>
        <begin position="164"/>
        <end position="289"/>
    </location>
</feature>
<evidence type="ECO:0000256" key="1">
    <source>
        <dbReference type="ARBA" id="ARBA00009080"/>
    </source>
</evidence>
<dbReference type="PANTHER" id="PTHR43580">
    <property type="entry name" value="OXIDOREDUCTASE GLYR1-RELATED"/>
    <property type="match status" value="1"/>
</dbReference>
<evidence type="ECO:0000259" key="4">
    <source>
        <dbReference type="Pfam" id="PF21761"/>
    </source>
</evidence>
<name>A0A1I5ZGG8_9PSEU</name>
<dbReference type="InterPro" id="IPR048666">
    <property type="entry name" value="RedAm-like_C"/>
</dbReference>
<dbReference type="Gene3D" id="1.10.1040.10">
    <property type="entry name" value="N-(1-d-carboxylethyl)-l-norvaline Dehydrogenase, domain 2"/>
    <property type="match status" value="1"/>
</dbReference>
<reference evidence="6" key="1">
    <citation type="submission" date="2016-10" db="EMBL/GenBank/DDBJ databases">
        <authorList>
            <person name="Varghese N."/>
            <person name="Submissions S."/>
        </authorList>
    </citation>
    <scope>NUCLEOTIDE SEQUENCE [LARGE SCALE GENOMIC DNA]</scope>
    <source>
        <strain evidence="6">CGMCC 4.5579</strain>
    </source>
</reference>
<evidence type="ECO:0000256" key="2">
    <source>
        <dbReference type="ARBA" id="ARBA00023002"/>
    </source>
</evidence>
<accession>A0A1I5ZGG8</accession>
<dbReference type="PIRSF" id="PIRSF000103">
    <property type="entry name" value="HIBADH"/>
    <property type="match status" value="1"/>
</dbReference>
<dbReference type="STRING" id="587909.SAMN05421810_109148"/>
<dbReference type="InterPro" id="IPR036291">
    <property type="entry name" value="NAD(P)-bd_dom_sf"/>
</dbReference>
<keyword evidence="6" id="KW-1185">Reference proteome</keyword>
<protein>
    <submittedName>
        <fullName evidence="5">3-hydroxyisobutyrate dehydrogenase</fullName>
    </submittedName>
</protein>
<dbReference type="Pfam" id="PF21761">
    <property type="entry name" value="RedAm-like_C"/>
    <property type="match status" value="1"/>
</dbReference>
<dbReference type="RefSeq" id="WP_092534530.1">
    <property type="nucleotide sequence ID" value="NZ_FOWW01000009.1"/>
</dbReference>
<dbReference type="GO" id="GO:0050661">
    <property type="term" value="F:NADP binding"/>
    <property type="evidence" value="ECO:0007669"/>
    <property type="project" value="InterPro"/>
</dbReference>
<sequence>MTDSDRTPVTVLGLGAMGTALAEALLAAGHPTTVWNRTRHKAEPLVARGARPATDVADAIAASRLVIVCLLDHASVHATLDGHAERVRGRALVNLTSGTPAQAEELAAWAAAHGADHLDGGIMAVPTMIGSREAFVLYSGSRHAFQDHRAVLEVLAETHYLGEEPGRAAVHDVALLSGMYGMFMGVLQSFAVIRTEGVPATTFAPLLGRWLSAMAGFVDGAARQIDEGDYTLDVSSSLAMQAGAFAELLHATEERGISTRLLAPLGRLLDRRVADGHGDEDITGVLELLTLDHRKDPS</sequence>
<dbReference type="EMBL" id="FOWW01000009">
    <property type="protein sequence ID" value="SFQ55207.1"/>
    <property type="molecule type" value="Genomic_DNA"/>
</dbReference>
<organism evidence="5 6">
    <name type="scientific">Amycolatopsis arida</name>
    <dbReference type="NCBI Taxonomy" id="587909"/>
    <lineage>
        <taxon>Bacteria</taxon>
        <taxon>Bacillati</taxon>
        <taxon>Actinomycetota</taxon>
        <taxon>Actinomycetes</taxon>
        <taxon>Pseudonocardiales</taxon>
        <taxon>Pseudonocardiaceae</taxon>
        <taxon>Amycolatopsis</taxon>
    </lineage>
</organism>
<evidence type="ECO:0000313" key="5">
    <source>
        <dbReference type="EMBL" id="SFQ55207.1"/>
    </source>
</evidence>